<dbReference type="NCBIfam" id="TIGR01509">
    <property type="entry name" value="HAD-SF-IA-v3"/>
    <property type="match status" value="1"/>
</dbReference>
<dbReference type="SFLD" id="SFLDG01129">
    <property type="entry name" value="C1.5:_HAD__Beta-PGM__Phosphata"/>
    <property type="match status" value="1"/>
</dbReference>
<gene>
    <name evidence="1" type="ORF">FYJ74_07485</name>
</gene>
<dbReference type="Gene3D" id="1.10.150.240">
    <property type="entry name" value="Putative phosphatase, domain 2"/>
    <property type="match status" value="1"/>
</dbReference>
<reference evidence="1 2" key="1">
    <citation type="submission" date="2019-08" db="EMBL/GenBank/DDBJ databases">
        <title>In-depth cultivation of the pig gut microbiome towards novel bacterial diversity and tailored functional studies.</title>
        <authorList>
            <person name="Wylensek D."/>
            <person name="Hitch T.C.A."/>
            <person name="Clavel T."/>
        </authorList>
    </citation>
    <scope>NUCLEOTIDE SEQUENCE [LARGE SCALE GENOMIC DNA]</scope>
    <source>
        <strain evidence="1 2">SM-530-WT-4B</strain>
    </source>
</reference>
<dbReference type="PRINTS" id="PR00413">
    <property type="entry name" value="HADHALOGNASE"/>
</dbReference>
<dbReference type="GO" id="GO:0016791">
    <property type="term" value="F:phosphatase activity"/>
    <property type="evidence" value="ECO:0007669"/>
    <property type="project" value="TreeGrafter"/>
</dbReference>
<dbReference type="SUPFAM" id="SSF56784">
    <property type="entry name" value="HAD-like"/>
    <property type="match status" value="1"/>
</dbReference>
<evidence type="ECO:0000313" key="1">
    <source>
        <dbReference type="EMBL" id="MST55871.1"/>
    </source>
</evidence>
<organism evidence="1 2">
    <name type="scientific">Pyramidobacter porci</name>
    <dbReference type="NCBI Taxonomy" id="2605789"/>
    <lineage>
        <taxon>Bacteria</taxon>
        <taxon>Thermotogati</taxon>
        <taxon>Synergistota</taxon>
        <taxon>Synergistia</taxon>
        <taxon>Synergistales</taxon>
        <taxon>Dethiosulfovibrionaceae</taxon>
        <taxon>Pyramidobacter</taxon>
    </lineage>
</organism>
<protein>
    <submittedName>
        <fullName evidence="1">HAD family phosphatase</fullName>
    </submittedName>
</protein>
<dbReference type="InterPro" id="IPR023214">
    <property type="entry name" value="HAD_sf"/>
</dbReference>
<dbReference type="EMBL" id="VUNH01000007">
    <property type="protein sequence ID" value="MST55871.1"/>
    <property type="molecule type" value="Genomic_DNA"/>
</dbReference>
<name>A0A6L5YC99_9BACT</name>
<accession>A0A6L5YC99</accession>
<dbReference type="Gene3D" id="3.40.50.1000">
    <property type="entry name" value="HAD superfamily/HAD-like"/>
    <property type="match status" value="1"/>
</dbReference>
<dbReference type="AlphaFoldDB" id="A0A6L5YC99"/>
<dbReference type="RefSeq" id="WP_154528959.1">
    <property type="nucleotide sequence ID" value="NZ_VUNH01000007.1"/>
</dbReference>
<evidence type="ECO:0000313" key="2">
    <source>
        <dbReference type="Proteomes" id="UP000473699"/>
    </source>
</evidence>
<comment type="caution">
    <text evidence="1">The sequence shown here is derived from an EMBL/GenBank/DDBJ whole genome shotgun (WGS) entry which is preliminary data.</text>
</comment>
<proteinExistence type="predicted"/>
<dbReference type="PANTHER" id="PTHR18901:SF38">
    <property type="entry name" value="PSEUDOURIDINE-5'-PHOSPHATASE"/>
    <property type="match status" value="1"/>
</dbReference>
<dbReference type="InterPro" id="IPR006439">
    <property type="entry name" value="HAD-SF_hydro_IA"/>
</dbReference>
<sequence length="224" mass="24512">MDKKFAIFDMDGTLVDSMGYWQRMEREYLAGRGAPSGPELEALIARLKPMTLYDAARAFIAELGFSGTPEHVVAEMNGVMRRHYERDVSLKPGAAEYLRRLNRRGAALCTASATSVPLVKLCLRRLGVDREFRFMLSCEEVGASKNRPDVYFEAARRLGSAPAETAVFEDSLSALTTAKNAGFYAVAVYDAASASDWPALRALADECVVDWSKAAAGQRGSDPI</sequence>
<dbReference type="SFLD" id="SFLDS00003">
    <property type="entry name" value="Haloacid_Dehalogenase"/>
    <property type="match status" value="1"/>
</dbReference>
<dbReference type="InterPro" id="IPR023198">
    <property type="entry name" value="PGP-like_dom2"/>
</dbReference>
<dbReference type="CDD" id="cd07505">
    <property type="entry name" value="HAD_BPGM-like"/>
    <property type="match status" value="1"/>
</dbReference>
<keyword evidence="2" id="KW-1185">Reference proteome</keyword>
<dbReference type="Proteomes" id="UP000473699">
    <property type="component" value="Unassembled WGS sequence"/>
</dbReference>
<dbReference type="InterPro" id="IPR036412">
    <property type="entry name" value="HAD-like_sf"/>
</dbReference>
<dbReference type="PANTHER" id="PTHR18901">
    <property type="entry name" value="2-DEOXYGLUCOSE-6-PHOSPHATE PHOSPHATASE 2"/>
    <property type="match status" value="1"/>
</dbReference>
<dbReference type="Pfam" id="PF00702">
    <property type="entry name" value="Hydrolase"/>
    <property type="match status" value="1"/>
</dbReference>